<organism>
    <name type="scientific">Pediculus humanus subsp. corporis</name>
    <name type="common">Body louse</name>
    <dbReference type="NCBI Taxonomy" id="121224"/>
    <lineage>
        <taxon>Eukaryota</taxon>
        <taxon>Metazoa</taxon>
        <taxon>Ecdysozoa</taxon>
        <taxon>Arthropoda</taxon>
        <taxon>Hexapoda</taxon>
        <taxon>Insecta</taxon>
        <taxon>Pterygota</taxon>
        <taxon>Neoptera</taxon>
        <taxon>Paraneoptera</taxon>
        <taxon>Psocodea</taxon>
        <taxon>Troctomorpha</taxon>
        <taxon>Phthiraptera</taxon>
        <taxon>Anoplura</taxon>
        <taxon>Pediculidae</taxon>
        <taxon>Pediculus</taxon>
    </lineage>
</organism>
<accession>E0VJJ5</accession>
<dbReference type="SUPFAM" id="SSF48452">
    <property type="entry name" value="TPR-like"/>
    <property type="match status" value="1"/>
</dbReference>
<proteinExistence type="predicted"/>
<evidence type="ECO:0000313" key="6">
    <source>
        <dbReference type="EnsemblMetazoa" id="PHUM246460-PA"/>
    </source>
</evidence>
<dbReference type="SMART" id="SM00028">
    <property type="entry name" value="TPR"/>
    <property type="match status" value="3"/>
</dbReference>
<dbReference type="OrthoDB" id="2423701at2759"/>
<dbReference type="InterPro" id="IPR019734">
    <property type="entry name" value="TPR_rpt"/>
</dbReference>
<sequence length="183" mass="21010">MNEELTVIKKKIDGCLKLKKYEEAVLHLSHAIKLEPHNHVLYSNRSFVFLEMEQYYLALEDANKAITLNPKWAKGYFRKAEIEFQTFNYNDALRSYKIALAFQPNDPCLEEAIHKTKVALKKEKGSEEQIPWIGAALGIIAGATIIISSQIFTNIPVSRVKSNAHGFSNYRNSSDWLLFRKSF</sequence>
<protein>
    <submittedName>
        <fullName evidence="5">Small glutamine-rich tetratricopeptide repeat-containing protein B, putative</fullName>
    </submittedName>
</protein>
<feature type="transmembrane region" description="Helical" evidence="4">
    <location>
        <begin position="130"/>
        <end position="152"/>
    </location>
</feature>
<evidence type="ECO:0000256" key="2">
    <source>
        <dbReference type="ARBA" id="ARBA00022803"/>
    </source>
</evidence>
<dbReference type="Gene3D" id="1.25.40.10">
    <property type="entry name" value="Tetratricopeptide repeat domain"/>
    <property type="match status" value="1"/>
</dbReference>
<dbReference type="KEGG" id="phu:Phum_PHUM246460"/>
<dbReference type="GO" id="GO:0051879">
    <property type="term" value="F:Hsp90 protein binding"/>
    <property type="evidence" value="ECO:0007669"/>
    <property type="project" value="TreeGrafter"/>
</dbReference>
<feature type="repeat" description="TPR" evidence="3">
    <location>
        <begin position="73"/>
        <end position="106"/>
    </location>
</feature>
<dbReference type="AlphaFoldDB" id="E0VJJ5"/>
<dbReference type="HOGENOM" id="CLU_1476865_0_0_1"/>
<keyword evidence="2 3" id="KW-0802">TPR repeat</keyword>
<gene>
    <name evidence="6" type="primary">8230824</name>
    <name evidence="5" type="ORF">Phum_PHUM246460</name>
</gene>
<dbReference type="EMBL" id="AAZO01002852">
    <property type="status" value="NOT_ANNOTATED_CDS"/>
    <property type="molecule type" value="Genomic_DNA"/>
</dbReference>
<dbReference type="RefSeq" id="XP_002426289.1">
    <property type="nucleotide sequence ID" value="XM_002426244.1"/>
</dbReference>
<dbReference type="eggNOG" id="KOG0548">
    <property type="taxonomic scope" value="Eukaryota"/>
</dbReference>
<keyword evidence="4" id="KW-1133">Transmembrane helix</keyword>
<name>E0VJJ5_PEDHC</name>
<dbReference type="PROSITE" id="PS50005">
    <property type="entry name" value="TPR"/>
    <property type="match status" value="1"/>
</dbReference>
<keyword evidence="7" id="KW-1185">Reference proteome</keyword>
<dbReference type="GeneID" id="8230824"/>
<keyword evidence="4" id="KW-0812">Transmembrane</keyword>
<dbReference type="OMA" id="YHTIARY"/>
<reference evidence="5" key="2">
    <citation type="submission" date="2007-04" db="EMBL/GenBank/DDBJ databases">
        <title>The genome of the human body louse.</title>
        <authorList>
            <consortium name="The Human Body Louse Genome Consortium"/>
            <person name="Kirkness E."/>
            <person name="Walenz B."/>
            <person name="Hass B."/>
            <person name="Bruggner R."/>
            <person name="Strausberg R."/>
        </authorList>
    </citation>
    <scope>NUCLEOTIDE SEQUENCE</scope>
    <source>
        <strain evidence="5">USDA</strain>
    </source>
</reference>
<evidence type="ECO:0000256" key="1">
    <source>
        <dbReference type="ARBA" id="ARBA00022737"/>
    </source>
</evidence>
<reference evidence="5" key="1">
    <citation type="submission" date="2007-04" db="EMBL/GenBank/DDBJ databases">
        <title>Annotation of Pediculus humanus corporis strain USDA.</title>
        <authorList>
            <person name="Kirkness E."/>
            <person name="Hannick L."/>
            <person name="Hass B."/>
            <person name="Bruggner R."/>
            <person name="Lawson D."/>
            <person name="Bidwell S."/>
            <person name="Joardar V."/>
            <person name="Caler E."/>
            <person name="Walenz B."/>
            <person name="Inman J."/>
            <person name="Schobel S."/>
            <person name="Galinsky K."/>
            <person name="Amedeo P."/>
            <person name="Strausberg R."/>
        </authorList>
    </citation>
    <scope>NUCLEOTIDE SEQUENCE</scope>
    <source>
        <strain evidence="5">USDA</strain>
    </source>
</reference>
<dbReference type="PANTHER" id="PTHR22904:SF532">
    <property type="entry name" value="HEAT SHOCK PROTEIN STI1-LIKE PROTEIN"/>
    <property type="match status" value="1"/>
</dbReference>
<keyword evidence="4" id="KW-0472">Membrane</keyword>
<dbReference type="CTD" id="8230824"/>
<dbReference type="Proteomes" id="UP000009046">
    <property type="component" value="Unassembled WGS sequence"/>
</dbReference>
<evidence type="ECO:0000256" key="4">
    <source>
        <dbReference type="SAM" id="Phobius"/>
    </source>
</evidence>
<dbReference type="PANTHER" id="PTHR22904">
    <property type="entry name" value="TPR REPEAT CONTAINING PROTEIN"/>
    <property type="match status" value="1"/>
</dbReference>
<dbReference type="STRING" id="121224.E0VJJ5"/>
<dbReference type="InterPro" id="IPR011990">
    <property type="entry name" value="TPR-like_helical_dom_sf"/>
</dbReference>
<keyword evidence="1" id="KW-0677">Repeat</keyword>
<dbReference type="InParanoid" id="E0VJJ5"/>
<evidence type="ECO:0000313" key="5">
    <source>
        <dbReference type="EMBL" id="EEB13551.1"/>
    </source>
</evidence>
<evidence type="ECO:0000256" key="3">
    <source>
        <dbReference type="PROSITE-ProRule" id="PRU00339"/>
    </source>
</evidence>
<dbReference type="VEuPathDB" id="VectorBase:PHUM246460"/>
<dbReference type="EnsemblMetazoa" id="PHUM246460-RA">
    <property type="protein sequence ID" value="PHUM246460-PA"/>
    <property type="gene ID" value="PHUM246460"/>
</dbReference>
<dbReference type="EMBL" id="DS235222">
    <property type="protein sequence ID" value="EEB13551.1"/>
    <property type="molecule type" value="Genomic_DNA"/>
</dbReference>
<evidence type="ECO:0000313" key="7">
    <source>
        <dbReference type="Proteomes" id="UP000009046"/>
    </source>
</evidence>
<reference evidence="6" key="3">
    <citation type="submission" date="2020-05" db="UniProtKB">
        <authorList>
            <consortium name="EnsemblMetazoa"/>
        </authorList>
    </citation>
    <scope>IDENTIFICATION</scope>
    <source>
        <strain evidence="6">USDA</strain>
    </source>
</reference>